<dbReference type="AlphaFoldDB" id="A0A2K0AXA8"/>
<evidence type="ECO:0000256" key="1">
    <source>
        <dbReference type="SAM" id="MobiDB-lite"/>
    </source>
</evidence>
<feature type="region of interest" description="Disordered" evidence="1">
    <location>
        <begin position="1"/>
        <end position="61"/>
    </location>
</feature>
<feature type="compositionally biased region" description="Basic and acidic residues" evidence="1">
    <location>
        <begin position="31"/>
        <end position="47"/>
    </location>
</feature>
<evidence type="ECO:0000313" key="3">
    <source>
        <dbReference type="Proteomes" id="UP000053523"/>
    </source>
</evidence>
<reference evidence="2 3" key="1">
    <citation type="submission" date="2017-12" db="EMBL/GenBank/DDBJ databases">
        <title>FDA dAtabase for Regulatory Grade micrObial Sequences (FDA-ARGOS): Supporting development and validation of Infectious Disease Dx tests.</title>
        <authorList>
            <person name="Hoffmann M."/>
            <person name="Allard M."/>
            <person name="Evans P."/>
            <person name="Brown E."/>
            <person name="Tallon L."/>
            <person name="Sadzewicz L."/>
            <person name="Sengamalay N."/>
            <person name="Ott S."/>
            <person name="Godinez A."/>
            <person name="Nagaraj S."/>
            <person name="Vavikolanu K."/>
            <person name="Aluvathingal J."/>
            <person name="Nadendla S."/>
            <person name="Sichtig H."/>
        </authorList>
    </citation>
    <scope>NUCLEOTIDE SEQUENCE [LARGE SCALE GENOMIC DNA]</scope>
    <source>
        <strain evidence="2 3">FDAARGOS_148</strain>
    </source>
</reference>
<evidence type="ECO:0000313" key="2">
    <source>
        <dbReference type="EMBL" id="PNN29657.1"/>
    </source>
</evidence>
<name>A0A2K0AXA8_STAHA</name>
<gene>
    <name evidence="2" type="ORF">AL503_002420</name>
</gene>
<dbReference type="EMBL" id="LORN02000007">
    <property type="protein sequence ID" value="PNN29657.1"/>
    <property type="molecule type" value="Genomic_DNA"/>
</dbReference>
<comment type="caution">
    <text evidence="2">The sequence shown here is derived from an EMBL/GenBank/DDBJ whole genome shotgun (WGS) entry which is preliminary data.</text>
</comment>
<sequence length="61" mass="6897">MAILYGRANATEDNTNNRKFNGYSSVGLEPNSKEKNEKVEDVEEHQNESSASSIHELLIRM</sequence>
<protein>
    <submittedName>
        <fullName evidence="2">Uncharacterized protein</fullName>
    </submittedName>
</protein>
<dbReference type="Proteomes" id="UP000053523">
    <property type="component" value="Unassembled WGS sequence"/>
</dbReference>
<organism evidence="2 3">
    <name type="scientific">Staphylococcus haemolyticus</name>
    <dbReference type="NCBI Taxonomy" id="1283"/>
    <lineage>
        <taxon>Bacteria</taxon>
        <taxon>Bacillati</taxon>
        <taxon>Bacillota</taxon>
        <taxon>Bacilli</taxon>
        <taxon>Bacillales</taxon>
        <taxon>Staphylococcaceae</taxon>
        <taxon>Staphylococcus</taxon>
    </lineage>
</organism>
<accession>A0A2K0AXA8</accession>
<proteinExistence type="predicted"/>
<feature type="compositionally biased region" description="Polar residues" evidence="1">
    <location>
        <begin position="11"/>
        <end position="24"/>
    </location>
</feature>